<organism evidence="1 2">
    <name type="scientific">Ferrovibrio xuzhouensis</name>
    <dbReference type="NCBI Taxonomy" id="1576914"/>
    <lineage>
        <taxon>Bacteria</taxon>
        <taxon>Pseudomonadati</taxon>
        <taxon>Pseudomonadota</taxon>
        <taxon>Alphaproteobacteria</taxon>
        <taxon>Rhodospirillales</taxon>
        <taxon>Rhodospirillaceae</taxon>
        <taxon>Ferrovibrio</taxon>
    </lineage>
</organism>
<dbReference type="Proteomes" id="UP001595711">
    <property type="component" value="Unassembled WGS sequence"/>
</dbReference>
<keyword evidence="2" id="KW-1185">Reference proteome</keyword>
<comment type="caution">
    <text evidence="1">The sequence shown here is derived from an EMBL/GenBank/DDBJ whole genome shotgun (WGS) entry which is preliminary data.</text>
</comment>
<name>A0ABV7VEV1_9PROT</name>
<proteinExistence type="predicted"/>
<protein>
    <submittedName>
        <fullName evidence="1">Uncharacterized protein</fullName>
    </submittedName>
</protein>
<dbReference type="RefSeq" id="WP_379724344.1">
    <property type="nucleotide sequence ID" value="NZ_JBHRYJ010000001.1"/>
</dbReference>
<evidence type="ECO:0000313" key="1">
    <source>
        <dbReference type="EMBL" id="MFC3675557.1"/>
    </source>
</evidence>
<reference evidence="2" key="1">
    <citation type="journal article" date="2019" name="Int. J. Syst. Evol. Microbiol.">
        <title>The Global Catalogue of Microorganisms (GCM) 10K type strain sequencing project: providing services to taxonomists for standard genome sequencing and annotation.</title>
        <authorList>
            <consortium name="The Broad Institute Genomics Platform"/>
            <consortium name="The Broad Institute Genome Sequencing Center for Infectious Disease"/>
            <person name="Wu L."/>
            <person name="Ma J."/>
        </authorList>
    </citation>
    <scope>NUCLEOTIDE SEQUENCE [LARGE SCALE GENOMIC DNA]</scope>
    <source>
        <strain evidence="2">KCTC 42182</strain>
    </source>
</reference>
<sequence length="62" mass="6845">MRIFVREPMSEDTRISIRLHLQNFSAGKAAVDSDGSQMVVDFVEPGDAKLFLKSFSDIAQAA</sequence>
<gene>
    <name evidence="1" type="ORF">ACFOOQ_08390</name>
</gene>
<accession>A0ABV7VEV1</accession>
<dbReference type="EMBL" id="JBHRYJ010000001">
    <property type="protein sequence ID" value="MFC3675557.1"/>
    <property type="molecule type" value="Genomic_DNA"/>
</dbReference>
<evidence type="ECO:0000313" key="2">
    <source>
        <dbReference type="Proteomes" id="UP001595711"/>
    </source>
</evidence>